<comment type="subcellular location">
    <subcellularLocation>
        <location evidence="1">Cell membrane</location>
        <topology evidence="1">Multi-pass membrane protein</topology>
    </subcellularLocation>
</comment>
<keyword evidence="4 6" id="KW-1133">Transmembrane helix</keyword>
<evidence type="ECO:0000256" key="5">
    <source>
        <dbReference type="ARBA" id="ARBA00023136"/>
    </source>
</evidence>
<evidence type="ECO:0000256" key="2">
    <source>
        <dbReference type="ARBA" id="ARBA00022475"/>
    </source>
</evidence>
<dbReference type="RefSeq" id="WP_183328519.1">
    <property type="nucleotide sequence ID" value="NZ_JACHHK010000004.1"/>
</dbReference>
<keyword evidence="5 6" id="KW-0472">Membrane</keyword>
<protein>
    <submittedName>
        <fullName evidence="8">ABC-2 type transport system permease protein</fullName>
    </submittedName>
</protein>
<evidence type="ECO:0000256" key="6">
    <source>
        <dbReference type="SAM" id="Phobius"/>
    </source>
</evidence>
<name>A0A7W8CX65_9FIRM</name>
<dbReference type="GO" id="GO:0005886">
    <property type="term" value="C:plasma membrane"/>
    <property type="evidence" value="ECO:0007669"/>
    <property type="project" value="UniProtKB-SubCell"/>
</dbReference>
<feature type="transmembrane region" description="Helical" evidence="6">
    <location>
        <begin position="188"/>
        <end position="207"/>
    </location>
</feature>
<accession>A0A7W8CX65</accession>
<evidence type="ECO:0000259" key="7">
    <source>
        <dbReference type="Pfam" id="PF12698"/>
    </source>
</evidence>
<dbReference type="Proteomes" id="UP000539953">
    <property type="component" value="Unassembled WGS sequence"/>
</dbReference>
<feature type="transmembrane region" description="Helical" evidence="6">
    <location>
        <begin position="228"/>
        <end position="251"/>
    </location>
</feature>
<feature type="transmembrane region" description="Helical" evidence="6">
    <location>
        <begin position="291"/>
        <end position="310"/>
    </location>
</feature>
<dbReference type="InterPro" id="IPR051449">
    <property type="entry name" value="ABC-2_transporter_component"/>
</dbReference>
<sequence>MTVFRAYLRILKKRKWPVLMMSAGLVLFSLLSFGTDSGTGYYKASKPNVVIYDHDDSKISDGLCAYLKKKCDVKKIPADQIDDALFYEDAEYVLTIPKGYGKALTEGDEPELKIRTSNESSSLLAKQYTHEYLRTVKVYLSAGNDAETAVKETASSLDRAASVKMERKKKVNMTELGKATQFFNFENYILLCANIYIIGLILFSFREEKLERRTRISSMNFHRYNRDLLLSNLVVSLGIWAVYTLMAVLFYPQTMATDHGRLFMMNSFLFNLCAMSIGFFVSAISKSKNTVTALMNVIALGLSFLCGAFVPMSMLPAGVLKAAHFLPSYWFVNNNDLIQELDVITGKALQPIGQGGLILILFAAVFFGLSLFFTAKKRKA</sequence>
<feature type="transmembrane region" description="Helical" evidence="6">
    <location>
        <begin position="356"/>
        <end position="375"/>
    </location>
</feature>
<dbReference type="Gene3D" id="3.40.1710.10">
    <property type="entry name" value="abc type-2 transporter like domain"/>
    <property type="match status" value="1"/>
</dbReference>
<keyword evidence="3 6" id="KW-0812">Transmembrane</keyword>
<dbReference type="Pfam" id="PF12698">
    <property type="entry name" value="ABC2_membrane_3"/>
    <property type="match status" value="1"/>
</dbReference>
<proteinExistence type="predicted"/>
<dbReference type="AlphaFoldDB" id="A0A7W8CX65"/>
<dbReference type="PANTHER" id="PTHR30294">
    <property type="entry name" value="MEMBRANE COMPONENT OF ABC TRANSPORTER YHHJ-RELATED"/>
    <property type="match status" value="1"/>
</dbReference>
<dbReference type="EMBL" id="JACHHK010000004">
    <property type="protein sequence ID" value="MBB5183223.1"/>
    <property type="molecule type" value="Genomic_DNA"/>
</dbReference>
<keyword evidence="9" id="KW-1185">Reference proteome</keyword>
<gene>
    <name evidence="8" type="ORF">HNQ47_001244</name>
</gene>
<dbReference type="InterPro" id="IPR013525">
    <property type="entry name" value="ABC2_TM"/>
</dbReference>
<evidence type="ECO:0000256" key="3">
    <source>
        <dbReference type="ARBA" id="ARBA00022692"/>
    </source>
</evidence>
<evidence type="ECO:0000313" key="9">
    <source>
        <dbReference type="Proteomes" id="UP000539953"/>
    </source>
</evidence>
<organism evidence="8 9">
    <name type="scientific">Catenisphaera adipataccumulans</name>
    <dbReference type="NCBI Taxonomy" id="700500"/>
    <lineage>
        <taxon>Bacteria</taxon>
        <taxon>Bacillati</taxon>
        <taxon>Bacillota</taxon>
        <taxon>Erysipelotrichia</taxon>
        <taxon>Erysipelotrichales</taxon>
        <taxon>Erysipelotrichaceae</taxon>
        <taxon>Catenisphaera</taxon>
    </lineage>
</organism>
<comment type="caution">
    <text evidence="8">The sequence shown here is derived from an EMBL/GenBank/DDBJ whole genome shotgun (WGS) entry which is preliminary data.</text>
</comment>
<evidence type="ECO:0000256" key="4">
    <source>
        <dbReference type="ARBA" id="ARBA00022989"/>
    </source>
</evidence>
<keyword evidence="2" id="KW-1003">Cell membrane</keyword>
<reference evidence="8 9" key="1">
    <citation type="submission" date="2020-08" db="EMBL/GenBank/DDBJ databases">
        <title>Genomic Encyclopedia of Type Strains, Phase IV (KMG-IV): sequencing the most valuable type-strain genomes for metagenomic binning, comparative biology and taxonomic classification.</title>
        <authorList>
            <person name="Goeker M."/>
        </authorList>
    </citation>
    <scope>NUCLEOTIDE SEQUENCE [LARGE SCALE GENOMIC DNA]</scope>
    <source>
        <strain evidence="8 9">DSM 25799</strain>
    </source>
</reference>
<evidence type="ECO:0000313" key="8">
    <source>
        <dbReference type="EMBL" id="MBB5183223.1"/>
    </source>
</evidence>
<dbReference type="PANTHER" id="PTHR30294:SF29">
    <property type="entry name" value="MULTIDRUG ABC TRANSPORTER PERMEASE YBHS-RELATED"/>
    <property type="match status" value="1"/>
</dbReference>
<evidence type="ECO:0000256" key="1">
    <source>
        <dbReference type="ARBA" id="ARBA00004651"/>
    </source>
</evidence>
<feature type="domain" description="ABC-2 type transporter transmembrane" evidence="7">
    <location>
        <begin position="20"/>
        <end position="372"/>
    </location>
</feature>
<dbReference type="GO" id="GO:0140359">
    <property type="term" value="F:ABC-type transporter activity"/>
    <property type="evidence" value="ECO:0007669"/>
    <property type="project" value="InterPro"/>
</dbReference>
<feature type="transmembrane region" description="Helical" evidence="6">
    <location>
        <begin position="263"/>
        <end position="284"/>
    </location>
</feature>